<feature type="transmembrane region" description="Helical" evidence="10">
    <location>
        <begin position="164"/>
        <end position="184"/>
    </location>
</feature>
<keyword evidence="7" id="KW-0186">Copper</keyword>
<feature type="transmembrane region" description="Helical" evidence="10">
    <location>
        <begin position="332"/>
        <end position="357"/>
    </location>
</feature>
<dbReference type="RefSeq" id="WP_086159548.1">
    <property type="nucleotide sequence ID" value="NZ_CP021121.1"/>
</dbReference>
<dbReference type="Pfam" id="PF05425">
    <property type="entry name" value="CopD"/>
    <property type="match status" value="1"/>
</dbReference>
<feature type="transmembrane region" description="Helical" evidence="10">
    <location>
        <begin position="504"/>
        <end position="523"/>
    </location>
</feature>
<reference evidence="14 15" key="1">
    <citation type="submission" date="2017-05" db="EMBL/GenBank/DDBJ databases">
        <title>Complete genome sequence of Streptomyces sp. SCSIO 03032 revealed the diverse biosynthetic pathways for its bioactive secondary metabolites.</title>
        <authorList>
            <person name="Ma L."/>
            <person name="Zhu Y."/>
            <person name="Zhang W."/>
            <person name="Zhang G."/>
            <person name="Tian X."/>
            <person name="Zhang S."/>
            <person name="Zhang C."/>
        </authorList>
    </citation>
    <scope>NUCLEOTIDE SEQUENCE [LARGE SCALE GENOMIC DNA]</scope>
    <source>
        <strain evidence="14 15">SCSIO 03032</strain>
    </source>
</reference>
<feature type="transmembrane region" description="Helical" evidence="10">
    <location>
        <begin position="301"/>
        <end position="320"/>
    </location>
</feature>
<feature type="transmembrane region" description="Helical" evidence="10">
    <location>
        <begin position="369"/>
        <end position="389"/>
    </location>
</feature>
<feature type="compositionally biased region" description="Acidic residues" evidence="9">
    <location>
        <begin position="445"/>
        <end position="456"/>
    </location>
</feature>
<feature type="transmembrane region" description="Helical" evidence="10">
    <location>
        <begin position="196"/>
        <end position="214"/>
    </location>
</feature>
<keyword evidence="4" id="KW-0479">Metal-binding</keyword>
<dbReference type="Proteomes" id="UP000194218">
    <property type="component" value="Chromosome"/>
</dbReference>
<evidence type="ECO:0000313" key="14">
    <source>
        <dbReference type="EMBL" id="ARQ69687.1"/>
    </source>
</evidence>
<sequence length="658" mass="68510">MRTPPRFPAFPASSASPAALLLLVASAFALLLLGATPAAAHAELTGTTPGDGEVVATAPEQVTLTFSESVSLPQDAFRVLAPDGEDVGEGTFTDEGGNTWAVPLGTGLGDGTYTVAWHVVSADSHPISGAFTFSIGAPSETVAEVPQRAGDSGLTGLLYDVARYAVYGGFVLMAGTAAFILVCWPGAAALRPVQRLTTAGWATATAATVALLLLRTPYTGSGNLADAFDLGGLRDVIDTRTGTALLTRLLLLAAAGLFLAVLHGTWARPADRNAENTTDAETADDGEDAEDAALRARDLRFGLAVAGVVLAAGTAATWAMSEHAATGRQTGIAIPAHILHLLAVAAWLGGLAALLVLLRTAPALPRAAVSRFSAVALTSVAVLAATGLYQSWRQVGFSWSALTGTSYGRLLILKVVLVALMLGAAWGSRRWTGRLTEDRPATAEAPEEPEEPQQPEDTERPADAAALDDERARQLARQRTAVLRAKERKARDADPHRAGLRRSVLAEAAIAAVLLAVTTVLTGTTPARVADAAPAQSADAPGDAAPPEPIELPFDTGGEWGQGTARLDLSPARTGENTLHIRLFDTEGLPTGAIELRVALTLPAEDIGPLRHEPLHVDVGHWTVPEVQLPRPGDWEVALTIRTSEIDQVTETATVTIP</sequence>
<evidence type="ECO:0000259" key="13">
    <source>
        <dbReference type="Pfam" id="PF05425"/>
    </source>
</evidence>
<evidence type="ECO:0008006" key="16">
    <source>
        <dbReference type="Google" id="ProtNLM"/>
    </source>
</evidence>
<feature type="region of interest" description="Disordered" evidence="9">
    <location>
        <begin position="532"/>
        <end position="552"/>
    </location>
</feature>
<keyword evidence="15" id="KW-1185">Reference proteome</keyword>
<dbReference type="GO" id="GO:0005886">
    <property type="term" value="C:plasma membrane"/>
    <property type="evidence" value="ECO:0007669"/>
    <property type="project" value="UniProtKB-SubCell"/>
</dbReference>
<evidence type="ECO:0000313" key="15">
    <source>
        <dbReference type="Proteomes" id="UP000194218"/>
    </source>
</evidence>
<feature type="transmembrane region" description="Helical" evidence="10">
    <location>
        <begin position="409"/>
        <end position="427"/>
    </location>
</feature>
<dbReference type="SUPFAM" id="SSF81296">
    <property type="entry name" value="E set domains"/>
    <property type="match status" value="1"/>
</dbReference>
<keyword evidence="2" id="KW-1003">Cell membrane</keyword>
<protein>
    <recommendedName>
        <fullName evidence="16">Copper transport protein</fullName>
    </recommendedName>
</protein>
<organism evidence="14 15">
    <name type="scientific">Streptomyces marincola</name>
    <dbReference type="NCBI Taxonomy" id="2878388"/>
    <lineage>
        <taxon>Bacteria</taxon>
        <taxon>Bacillati</taxon>
        <taxon>Actinomycetota</taxon>
        <taxon>Actinomycetes</taxon>
        <taxon>Kitasatosporales</taxon>
        <taxon>Streptomycetaceae</taxon>
        <taxon>Streptomyces</taxon>
    </lineage>
</organism>
<evidence type="ECO:0000256" key="9">
    <source>
        <dbReference type="SAM" id="MobiDB-lite"/>
    </source>
</evidence>
<keyword evidence="6 10" id="KW-1133">Transmembrane helix</keyword>
<name>A0A1W7CYA3_9ACTN</name>
<feature type="chain" id="PRO_5038839039" description="Copper transport protein" evidence="11">
    <location>
        <begin position="43"/>
        <end position="658"/>
    </location>
</feature>
<dbReference type="OrthoDB" id="5242236at2"/>
<dbReference type="GO" id="GO:0006825">
    <property type="term" value="P:copper ion transport"/>
    <property type="evidence" value="ECO:0007669"/>
    <property type="project" value="InterPro"/>
</dbReference>
<evidence type="ECO:0000256" key="4">
    <source>
        <dbReference type="ARBA" id="ARBA00022723"/>
    </source>
</evidence>
<evidence type="ECO:0000256" key="6">
    <source>
        <dbReference type="ARBA" id="ARBA00022989"/>
    </source>
</evidence>
<evidence type="ECO:0000256" key="1">
    <source>
        <dbReference type="ARBA" id="ARBA00004651"/>
    </source>
</evidence>
<evidence type="ECO:0000256" key="10">
    <source>
        <dbReference type="SAM" id="Phobius"/>
    </source>
</evidence>
<dbReference type="EMBL" id="CP021121">
    <property type="protein sequence ID" value="ARQ69687.1"/>
    <property type="molecule type" value="Genomic_DNA"/>
</dbReference>
<dbReference type="Pfam" id="PF04234">
    <property type="entry name" value="CopC"/>
    <property type="match status" value="1"/>
</dbReference>
<dbReference type="GO" id="GO:0005507">
    <property type="term" value="F:copper ion binding"/>
    <property type="evidence" value="ECO:0007669"/>
    <property type="project" value="InterPro"/>
</dbReference>
<dbReference type="InterPro" id="IPR014755">
    <property type="entry name" value="Cu-Rt/internalin_Ig-like"/>
</dbReference>
<evidence type="ECO:0000256" key="7">
    <source>
        <dbReference type="ARBA" id="ARBA00023008"/>
    </source>
</evidence>
<evidence type="ECO:0000256" key="11">
    <source>
        <dbReference type="SAM" id="SignalP"/>
    </source>
</evidence>
<keyword evidence="3 10" id="KW-0812">Transmembrane</keyword>
<dbReference type="InterPro" id="IPR007348">
    <property type="entry name" value="CopC_dom"/>
</dbReference>
<dbReference type="PANTHER" id="PTHR34820:SF4">
    <property type="entry name" value="INNER MEMBRANE PROTEIN YEBZ"/>
    <property type="match status" value="1"/>
</dbReference>
<keyword evidence="8 10" id="KW-0472">Membrane</keyword>
<evidence type="ECO:0000256" key="5">
    <source>
        <dbReference type="ARBA" id="ARBA00022729"/>
    </source>
</evidence>
<dbReference type="InterPro" id="IPR014756">
    <property type="entry name" value="Ig_E-set"/>
</dbReference>
<dbReference type="KEGG" id="smao:CAG99_13160"/>
<dbReference type="InterPro" id="IPR008457">
    <property type="entry name" value="Cu-R_CopD_dom"/>
</dbReference>
<feature type="transmembrane region" description="Helical" evidence="10">
    <location>
        <begin position="245"/>
        <end position="262"/>
    </location>
</feature>
<feature type="domain" description="CopC" evidence="12">
    <location>
        <begin position="41"/>
        <end position="135"/>
    </location>
</feature>
<evidence type="ECO:0000256" key="3">
    <source>
        <dbReference type="ARBA" id="ARBA00022692"/>
    </source>
</evidence>
<gene>
    <name evidence="14" type="ORF">CAG99_13160</name>
</gene>
<feature type="region of interest" description="Disordered" evidence="9">
    <location>
        <begin position="436"/>
        <end position="462"/>
    </location>
</feature>
<comment type="subcellular location">
    <subcellularLocation>
        <location evidence="1">Cell membrane</location>
        <topology evidence="1">Multi-pass membrane protein</topology>
    </subcellularLocation>
</comment>
<dbReference type="Gene3D" id="2.60.40.1220">
    <property type="match status" value="1"/>
</dbReference>
<evidence type="ECO:0000256" key="8">
    <source>
        <dbReference type="ARBA" id="ARBA00023136"/>
    </source>
</evidence>
<keyword evidence="5 11" id="KW-0732">Signal</keyword>
<dbReference type="PANTHER" id="PTHR34820">
    <property type="entry name" value="INNER MEMBRANE PROTEIN YEBZ"/>
    <property type="match status" value="1"/>
</dbReference>
<evidence type="ECO:0000259" key="12">
    <source>
        <dbReference type="Pfam" id="PF04234"/>
    </source>
</evidence>
<dbReference type="GO" id="GO:0042597">
    <property type="term" value="C:periplasmic space"/>
    <property type="evidence" value="ECO:0007669"/>
    <property type="project" value="InterPro"/>
</dbReference>
<feature type="signal peptide" evidence="11">
    <location>
        <begin position="1"/>
        <end position="42"/>
    </location>
</feature>
<feature type="compositionally biased region" description="Low complexity" evidence="9">
    <location>
        <begin position="532"/>
        <end position="543"/>
    </location>
</feature>
<proteinExistence type="predicted"/>
<dbReference type="InterPro" id="IPR032694">
    <property type="entry name" value="CopC/D"/>
</dbReference>
<accession>A0A1W7CYA3</accession>
<feature type="domain" description="Copper resistance protein D" evidence="13">
    <location>
        <begin position="367"/>
        <end position="441"/>
    </location>
</feature>
<evidence type="ECO:0000256" key="2">
    <source>
        <dbReference type="ARBA" id="ARBA00022475"/>
    </source>
</evidence>
<dbReference type="GO" id="GO:0046688">
    <property type="term" value="P:response to copper ion"/>
    <property type="evidence" value="ECO:0007669"/>
    <property type="project" value="InterPro"/>
</dbReference>
<dbReference type="AlphaFoldDB" id="A0A1W7CYA3"/>